<name>A0A9X1N5G0_9GAMM</name>
<keyword evidence="2" id="KW-1185">Reference proteome</keyword>
<gene>
    <name evidence="1" type="ORF">K7H17_12050</name>
</gene>
<proteinExistence type="predicted"/>
<dbReference type="AlphaFoldDB" id="A0A9X1N5G0"/>
<reference evidence="1" key="1">
    <citation type="submission" date="2021-08" db="EMBL/GenBank/DDBJ databases">
        <title>Isolation and characterization of neutrophilic mixotrophic iron-oxidizing bacteria from deep-sea hydrothermal vents.</title>
        <authorList>
            <person name="He Y."/>
        </authorList>
    </citation>
    <scope>NUCLEOTIDE SEQUENCE</scope>
    <source>
        <strain evidence="1">IOP_13</strain>
    </source>
</reference>
<dbReference type="Proteomes" id="UP001138989">
    <property type="component" value="Unassembled WGS sequence"/>
</dbReference>
<evidence type="ECO:0000313" key="2">
    <source>
        <dbReference type="Proteomes" id="UP001138989"/>
    </source>
</evidence>
<sequence length="426" mass="48144">MITYSTQPTAATSAAIRETADSFKGLFEKHFEQPTVLVEKTRAKTFIPAAFRIPIRSDASLDASTMIIFDVDQKPGDDLITLEDAEDALRDLGIEHFIYTSHSHTLEAPRFRIVISASRHFYPAEHNSICAAMLEELDEFLDGRLLKVVDPCWKVPSQCYYVYTVHPDRKNFAISFYNPGKPADIDDLKLRQSTYGIETEYKPGAPRKPGTSVGARGRSYELNRIVGGMISSSSEAEIAKRLFEVDNTLHAGDEYFRDPQYPRNRVRPGETPEMAAWRSCLSFTKSHIRSLKRKIRQHAEEKIVDKKAQSKEPMPTHDAMIKIRSIKSQPTKKGGESYLMELQVMSGDHAGRHFWNRFYGTGNHDTAIKISTSMKDKIAKATQTEVQSLKDLMKTEGKIIRARIKHKPGTSGFPAQNEIGDIFVNQ</sequence>
<organism evidence="1 2">
    <name type="scientific">Stutzerimonas kunmingensis</name>
    <dbReference type="NCBI Taxonomy" id="1211807"/>
    <lineage>
        <taxon>Bacteria</taxon>
        <taxon>Pseudomonadati</taxon>
        <taxon>Pseudomonadota</taxon>
        <taxon>Gammaproteobacteria</taxon>
        <taxon>Pseudomonadales</taxon>
        <taxon>Pseudomonadaceae</taxon>
        <taxon>Stutzerimonas</taxon>
    </lineage>
</organism>
<dbReference type="EMBL" id="JAINWF010000006">
    <property type="protein sequence ID" value="MCD1608599.1"/>
    <property type="molecule type" value="Genomic_DNA"/>
</dbReference>
<comment type="caution">
    <text evidence="1">The sequence shown here is derived from an EMBL/GenBank/DDBJ whole genome shotgun (WGS) entry which is preliminary data.</text>
</comment>
<protein>
    <submittedName>
        <fullName evidence="1">Uncharacterized protein</fullName>
    </submittedName>
</protein>
<dbReference type="RefSeq" id="WP_230697677.1">
    <property type="nucleotide sequence ID" value="NZ_JAINWF010000006.1"/>
</dbReference>
<evidence type="ECO:0000313" key="1">
    <source>
        <dbReference type="EMBL" id="MCD1608599.1"/>
    </source>
</evidence>
<accession>A0A9X1N5G0</accession>